<comment type="pathway">
    <text evidence="1">Lipid metabolism; fatty acid biosynthesis.</text>
</comment>
<feature type="binding site" evidence="10">
    <location>
        <position position="93"/>
    </location>
    <ligand>
        <name>substrate</name>
    </ligand>
</feature>
<dbReference type="GO" id="GO:0006633">
    <property type="term" value="P:fatty acid biosynthetic process"/>
    <property type="evidence" value="ECO:0007669"/>
    <property type="project" value="UniProtKB-UniPathway"/>
</dbReference>
<dbReference type="PRINTS" id="PR00081">
    <property type="entry name" value="GDHRDH"/>
</dbReference>
<protein>
    <recommendedName>
        <fullName evidence="8">Enoyl-[acyl-carrier-protein] reductase [NADH]</fullName>
        <ecNumber evidence="8">1.3.1.9</ecNumber>
    </recommendedName>
</protein>
<feature type="binding site" evidence="11">
    <location>
        <position position="90"/>
    </location>
    <ligand>
        <name>NAD(+)</name>
        <dbReference type="ChEBI" id="CHEBI:57540"/>
    </ligand>
</feature>
<keyword evidence="8 11" id="KW-0520">NAD</keyword>
<dbReference type="OrthoDB" id="9803628at2"/>
<feature type="binding site" evidence="11">
    <location>
        <begin position="17"/>
        <end position="18"/>
    </location>
    <ligand>
        <name>NAD(+)</name>
        <dbReference type="ChEBI" id="CHEBI:57540"/>
    </ligand>
</feature>
<comment type="similarity">
    <text evidence="2 8">Belongs to the short-chain dehydrogenases/reductases (SDR) family. FabI subfamily.</text>
</comment>
<evidence type="ECO:0000256" key="9">
    <source>
        <dbReference type="PIRSR" id="PIRSR000094-1"/>
    </source>
</evidence>
<dbReference type="RefSeq" id="WP_058509069.1">
    <property type="nucleotide sequence ID" value="NZ_LNYY01000001.1"/>
</dbReference>
<evidence type="ECO:0000256" key="8">
    <source>
        <dbReference type="PIRNR" id="PIRNR000094"/>
    </source>
</evidence>
<feature type="binding site" evidence="11">
    <location>
        <position position="160"/>
    </location>
    <ligand>
        <name>NAD(+)</name>
        <dbReference type="ChEBI" id="CHEBI:57540"/>
    </ligand>
</feature>
<keyword evidence="4" id="KW-0276">Fatty acid metabolism</keyword>
<proteinExistence type="inferred from homology"/>
<dbReference type="PANTHER" id="PTHR43159">
    <property type="entry name" value="ENOYL-[ACYL-CARRIER-PROTEIN] REDUCTASE"/>
    <property type="match status" value="1"/>
</dbReference>
<dbReference type="InterPro" id="IPR036291">
    <property type="entry name" value="NAD(P)-bd_dom_sf"/>
</dbReference>
<reference evidence="12 13" key="1">
    <citation type="submission" date="2015-11" db="EMBL/GenBank/DDBJ databases">
        <title>Genomic analysis of 38 Legionella species identifies large and diverse effector repertoires.</title>
        <authorList>
            <person name="Burstein D."/>
            <person name="Amaro F."/>
            <person name="Zusman T."/>
            <person name="Lifshitz Z."/>
            <person name="Cohen O."/>
            <person name="Gilbert J.A."/>
            <person name="Pupko T."/>
            <person name="Shuman H.A."/>
            <person name="Segal G."/>
        </authorList>
    </citation>
    <scope>NUCLEOTIDE SEQUENCE [LARGE SCALE GENOMIC DNA]</scope>
    <source>
        <strain evidence="12 13">IMVS3376</strain>
    </source>
</reference>
<evidence type="ECO:0000256" key="3">
    <source>
        <dbReference type="ARBA" id="ARBA00022516"/>
    </source>
</evidence>
<dbReference type="PANTHER" id="PTHR43159:SF2">
    <property type="entry name" value="ENOYL-[ACYL-CARRIER-PROTEIN] REDUCTASE [NADH], CHLOROPLASTIC"/>
    <property type="match status" value="1"/>
</dbReference>
<dbReference type="AlphaFoldDB" id="A0A0W0ZS82"/>
<dbReference type="CDD" id="cd05372">
    <property type="entry name" value="ENR_SDR"/>
    <property type="match status" value="1"/>
</dbReference>
<dbReference type="EMBL" id="LNYY01000001">
    <property type="protein sequence ID" value="KTD71737.1"/>
    <property type="molecule type" value="Genomic_DNA"/>
</dbReference>
<feature type="active site" description="Proton acceptor" evidence="9">
    <location>
        <position position="153"/>
    </location>
</feature>
<dbReference type="Gene3D" id="1.10.8.400">
    <property type="entry name" value="Enoyl acyl carrier protein reductase"/>
    <property type="match status" value="1"/>
</dbReference>
<dbReference type="PATRIC" id="fig|947033.5.peg.23"/>
<evidence type="ECO:0000256" key="1">
    <source>
        <dbReference type="ARBA" id="ARBA00005194"/>
    </source>
</evidence>
<keyword evidence="5 8" id="KW-0560">Oxidoreductase</keyword>
<dbReference type="Proteomes" id="UP000054926">
    <property type="component" value="Unassembled WGS sequence"/>
</dbReference>
<dbReference type="STRING" id="947033.Lste_0022"/>
<comment type="catalytic activity">
    <reaction evidence="8">
        <text>a 2,3-saturated acyl-[ACP] + NAD(+) = a (2E)-enoyl-[ACP] + NADH + H(+)</text>
        <dbReference type="Rhea" id="RHEA:10240"/>
        <dbReference type="Rhea" id="RHEA-COMP:9925"/>
        <dbReference type="Rhea" id="RHEA-COMP:9926"/>
        <dbReference type="ChEBI" id="CHEBI:15378"/>
        <dbReference type="ChEBI" id="CHEBI:57540"/>
        <dbReference type="ChEBI" id="CHEBI:57945"/>
        <dbReference type="ChEBI" id="CHEBI:78784"/>
        <dbReference type="ChEBI" id="CHEBI:78785"/>
        <dbReference type="EC" id="1.3.1.9"/>
    </reaction>
</comment>
<feature type="binding site" evidence="11">
    <location>
        <position position="38"/>
    </location>
    <ligand>
        <name>NAD(+)</name>
        <dbReference type="ChEBI" id="CHEBI:57540"/>
    </ligand>
</feature>
<comment type="caution">
    <text evidence="12">The sequence shown here is derived from an EMBL/GenBank/DDBJ whole genome shotgun (WGS) entry which is preliminary data.</text>
</comment>
<evidence type="ECO:0000256" key="7">
    <source>
        <dbReference type="ARBA" id="ARBA00023160"/>
    </source>
</evidence>
<keyword evidence="7 8" id="KW-0275">Fatty acid biosynthesis</keyword>
<accession>A0A0W0ZS82</accession>
<evidence type="ECO:0000256" key="2">
    <source>
        <dbReference type="ARBA" id="ARBA00009233"/>
    </source>
</evidence>
<evidence type="ECO:0000256" key="4">
    <source>
        <dbReference type="ARBA" id="ARBA00022832"/>
    </source>
</evidence>
<feature type="binding site" evidence="11">
    <location>
        <begin position="189"/>
        <end position="193"/>
    </location>
    <ligand>
        <name>NAD(+)</name>
        <dbReference type="ChEBI" id="CHEBI:57540"/>
    </ligand>
</feature>
<dbReference type="NCBIfam" id="NF005717">
    <property type="entry name" value="PRK07533.1"/>
    <property type="match status" value="1"/>
</dbReference>
<evidence type="ECO:0000313" key="12">
    <source>
        <dbReference type="EMBL" id="KTD71737.1"/>
    </source>
</evidence>
<dbReference type="SUPFAM" id="SSF51735">
    <property type="entry name" value="NAD(P)-binding Rossmann-fold domains"/>
    <property type="match status" value="1"/>
</dbReference>
<dbReference type="UniPathway" id="UPA00094"/>
<organism evidence="12 13">
    <name type="scientific">Legionella steelei</name>
    <dbReference type="NCBI Taxonomy" id="947033"/>
    <lineage>
        <taxon>Bacteria</taxon>
        <taxon>Pseudomonadati</taxon>
        <taxon>Pseudomonadota</taxon>
        <taxon>Gammaproteobacteria</taxon>
        <taxon>Legionellales</taxon>
        <taxon>Legionellaceae</taxon>
        <taxon>Legionella</taxon>
    </lineage>
</organism>
<dbReference type="EC" id="1.3.1.9" evidence="8"/>
<evidence type="ECO:0000256" key="6">
    <source>
        <dbReference type="ARBA" id="ARBA00023098"/>
    </source>
</evidence>
<feature type="binding site" evidence="11">
    <location>
        <position position="11"/>
    </location>
    <ligand>
        <name>NAD(+)</name>
        <dbReference type="ChEBI" id="CHEBI:57540"/>
    </ligand>
</feature>
<dbReference type="InterPro" id="IPR014358">
    <property type="entry name" value="Enoyl-ACP_Rdtase_NADH"/>
</dbReference>
<keyword evidence="13" id="KW-1185">Reference proteome</keyword>
<evidence type="ECO:0000256" key="5">
    <source>
        <dbReference type="ARBA" id="ARBA00023002"/>
    </source>
</evidence>
<dbReference type="Gene3D" id="3.40.50.720">
    <property type="entry name" value="NAD(P)-binding Rossmann-like Domain"/>
    <property type="match status" value="1"/>
</dbReference>
<gene>
    <name evidence="12" type="primary">fabI_1</name>
    <name evidence="12" type="ORF">Lste_0022</name>
</gene>
<feature type="active site" description="Proton acceptor" evidence="9">
    <location>
        <position position="143"/>
    </location>
</feature>
<keyword evidence="6" id="KW-0443">Lipid metabolism</keyword>
<dbReference type="Pfam" id="PF13561">
    <property type="entry name" value="adh_short_C2"/>
    <property type="match status" value="1"/>
</dbReference>
<evidence type="ECO:0000256" key="11">
    <source>
        <dbReference type="PIRSR" id="PIRSR000094-3"/>
    </source>
</evidence>
<sequence>MTTHLKGLIVGVANEHSIAWGCAKVLSEAGAELAITYQNEQTKHYVQPLVNRLPCPIFMPLDVTDDSQLEALFQRIKTNWGTLDFMIHAIAFAPKADLQGRVVDCSRDGFGIAMDISCHSFIRLVKAAEPLMTHGGSIITMSYYGADKVVKNYNLMGPVKAALETTVRYLAMELGSKQIRVNAISPGPINTRAASGLADFDNLMEKAAQEAPLHQLVTIDAIGEATAFLVSNQSRAITGQIIYVDGGYNIKD</sequence>
<name>A0A0W0ZS82_9GAMM</name>
<keyword evidence="3 8" id="KW-0444">Lipid biosynthesis</keyword>
<dbReference type="PIRSF" id="PIRSF000094">
    <property type="entry name" value="Enoyl-ACP_rdct"/>
    <property type="match status" value="1"/>
</dbReference>
<dbReference type="InterPro" id="IPR002347">
    <property type="entry name" value="SDR_fam"/>
</dbReference>
<evidence type="ECO:0000313" key="13">
    <source>
        <dbReference type="Proteomes" id="UP000054926"/>
    </source>
</evidence>
<dbReference type="GO" id="GO:0004318">
    <property type="term" value="F:enoyl-[acyl-carrier-protein] reductase (NADH) activity"/>
    <property type="evidence" value="ECO:0007669"/>
    <property type="project" value="UniProtKB-EC"/>
</dbReference>
<feature type="binding site" evidence="11">
    <location>
        <begin position="62"/>
        <end position="63"/>
    </location>
    <ligand>
        <name>NAD(+)</name>
        <dbReference type="ChEBI" id="CHEBI:57540"/>
    </ligand>
</feature>
<evidence type="ECO:0000256" key="10">
    <source>
        <dbReference type="PIRSR" id="PIRSR000094-2"/>
    </source>
</evidence>